<dbReference type="InterPro" id="IPR004387">
    <property type="entry name" value="Pept_M50_Zn"/>
</dbReference>
<evidence type="ECO:0000256" key="2">
    <source>
        <dbReference type="ARBA" id="ARBA00004141"/>
    </source>
</evidence>
<dbReference type="STRING" id="667014.Thein_2088"/>
<dbReference type="GO" id="GO:0006508">
    <property type="term" value="P:proteolysis"/>
    <property type="evidence" value="ECO:0007669"/>
    <property type="project" value="UniProtKB-KW"/>
</dbReference>
<dbReference type="SMR" id="F8ADC1"/>
<evidence type="ECO:0000256" key="10">
    <source>
        <dbReference type="ARBA" id="ARBA00023136"/>
    </source>
</evidence>
<dbReference type="NCBIfam" id="TIGR00054">
    <property type="entry name" value="RIP metalloprotease RseP"/>
    <property type="match status" value="1"/>
</dbReference>
<feature type="transmembrane region" description="Helical" evidence="11">
    <location>
        <begin position="327"/>
        <end position="345"/>
    </location>
</feature>
<evidence type="ECO:0000256" key="5">
    <source>
        <dbReference type="ARBA" id="ARBA00022692"/>
    </source>
</evidence>
<dbReference type="InterPro" id="IPR008915">
    <property type="entry name" value="Peptidase_M50"/>
</dbReference>
<dbReference type="GO" id="GO:0046872">
    <property type="term" value="F:metal ion binding"/>
    <property type="evidence" value="ECO:0007669"/>
    <property type="project" value="UniProtKB-KW"/>
</dbReference>
<reference evidence="13 14" key="2">
    <citation type="journal article" date="2012" name="Stand. Genomic Sci.">
        <title>Complete genome sequence of the thermophilic sulfate-reducing ocean bacterium Thermodesulfatator indicus type strain (CIR29812(T)).</title>
        <authorList>
            <person name="Anderson I."/>
            <person name="Saunders E."/>
            <person name="Lapidus A."/>
            <person name="Nolan M."/>
            <person name="Lucas S."/>
            <person name="Tice H."/>
            <person name="Del Rio T.G."/>
            <person name="Cheng J.F."/>
            <person name="Han C."/>
            <person name="Tapia R."/>
            <person name="Goodwin L.A."/>
            <person name="Pitluck S."/>
            <person name="Liolios K."/>
            <person name="Mavromatis K."/>
            <person name="Pagani I."/>
            <person name="Ivanova N."/>
            <person name="Mikhailova N."/>
            <person name="Pati A."/>
            <person name="Chen A."/>
            <person name="Palaniappan K."/>
            <person name="Land M."/>
            <person name="Hauser L."/>
            <person name="Jeffries C.D."/>
            <person name="Chang Y.J."/>
            <person name="Brambilla E.M."/>
            <person name="Rohde M."/>
            <person name="Spring S."/>
            <person name="Goker M."/>
            <person name="Detter J.C."/>
            <person name="Woyke T."/>
            <person name="Bristow J."/>
            <person name="Eisen J.A."/>
            <person name="Markowitz V."/>
            <person name="Hugenholtz P."/>
            <person name="Kyrpides N.C."/>
            <person name="Klenk H.P."/>
        </authorList>
    </citation>
    <scope>NUCLEOTIDE SEQUENCE [LARGE SCALE GENOMIC DNA]</scope>
    <source>
        <strain evidence="14">DSM 15286 / JCM 11887 / CIR29812</strain>
    </source>
</reference>
<feature type="transmembrane region" description="Helical" evidence="11">
    <location>
        <begin position="227"/>
        <end position="247"/>
    </location>
</feature>
<name>F8ADC1_THEID</name>
<evidence type="ECO:0000256" key="3">
    <source>
        <dbReference type="ARBA" id="ARBA00007931"/>
    </source>
</evidence>
<evidence type="ECO:0000313" key="13">
    <source>
        <dbReference type="EMBL" id="AEH45936.1"/>
    </source>
</evidence>
<evidence type="ECO:0000256" key="9">
    <source>
        <dbReference type="ARBA" id="ARBA00023049"/>
    </source>
</evidence>
<organism evidence="13 14">
    <name type="scientific">Thermodesulfatator indicus (strain DSM 15286 / JCM 11887 / CIR29812)</name>
    <dbReference type="NCBI Taxonomy" id="667014"/>
    <lineage>
        <taxon>Bacteria</taxon>
        <taxon>Pseudomonadati</taxon>
        <taxon>Thermodesulfobacteriota</taxon>
        <taxon>Thermodesulfobacteria</taxon>
        <taxon>Thermodesulfobacteriales</taxon>
        <taxon>Thermodesulfatatoraceae</taxon>
        <taxon>Thermodesulfatator</taxon>
    </lineage>
</organism>
<feature type="transmembrane region" description="Helical" evidence="11">
    <location>
        <begin position="6"/>
        <end position="24"/>
    </location>
</feature>
<dbReference type="SMART" id="SM00228">
    <property type="entry name" value="PDZ"/>
    <property type="match status" value="1"/>
</dbReference>
<dbReference type="PROSITE" id="PS50106">
    <property type="entry name" value="PDZ"/>
    <property type="match status" value="1"/>
</dbReference>
<keyword evidence="4" id="KW-0645">Protease</keyword>
<comment type="similarity">
    <text evidence="3 11">Belongs to the peptidase M50B family.</text>
</comment>
<reference evidence="14" key="1">
    <citation type="submission" date="2011-04" db="EMBL/GenBank/DDBJ databases">
        <title>The complete genome of Thermodesulfatator indicus DSM 15286.</title>
        <authorList>
            <person name="Lucas S."/>
            <person name="Copeland A."/>
            <person name="Lapidus A."/>
            <person name="Bruce D."/>
            <person name="Goodwin L."/>
            <person name="Pitluck S."/>
            <person name="Peters L."/>
            <person name="Kyrpides N."/>
            <person name="Mavromatis K."/>
            <person name="Pagani I."/>
            <person name="Ivanova N."/>
            <person name="Saunders L."/>
            <person name="Detter J.C."/>
            <person name="Tapia R."/>
            <person name="Han C."/>
            <person name="Land M."/>
            <person name="Hauser L."/>
            <person name="Markowitz V."/>
            <person name="Cheng J.-F."/>
            <person name="Hugenholtz P."/>
            <person name="Woyke T."/>
            <person name="Wu D."/>
            <person name="Spring S."/>
            <person name="Schroeder M."/>
            <person name="Brambilla E."/>
            <person name="Klenk H.-P."/>
            <person name="Eisen J.A."/>
        </authorList>
    </citation>
    <scope>NUCLEOTIDE SEQUENCE [LARGE SCALE GENOMIC DNA]</scope>
    <source>
        <strain evidence="14">DSM 15286 / JCM 11887 / CIR29812</strain>
    </source>
</reference>
<dbReference type="SUPFAM" id="SSF50156">
    <property type="entry name" value="PDZ domain-like"/>
    <property type="match status" value="1"/>
</dbReference>
<dbReference type="GO" id="GO:0004222">
    <property type="term" value="F:metalloendopeptidase activity"/>
    <property type="evidence" value="ECO:0007669"/>
    <property type="project" value="InterPro"/>
</dbReference>
<evidence type="ECO:0000259" key="12">
    <source>
        <dbReference type="PROSITE" id="PS50106"/>
    </source>
</evidence>
<keyword evidence="8 11" id="KW-1133">Transmembrane helix</keyword>
<keyword evidence="14" id="KW-1185">Reference proteome</keyword>
<dbReference type="CDD" id="cd23081">
    <property type="entry name" value="cpPDZ_EcRseP-like"/>
    <property type="match status" value="1"/>
</dbReference>
<keyword evidence="10 11" id="KW-0472">Membrane</keyword>
<dbReference type="Pfam" id="PF17820">
    <property type="entry name" value="PDZ_6"/>
    <property type="match status" value="1"/>
</dbReference>
<dbReference type="PATRIC" id="fig|667014.3.peg.2147"/>
<dbReference type="PANTHER" id="PTHR42837:SF2">
    <property type="entry name" value="MEMBRANE METALLOPROTEASE ARASP2, CHLOROPLASTIC-RELATED"/>
    <property type="match status" value="1"/>
</dbReference>
<dbReference type="Gene3D" id="2.30.42.10">
    <property type="match status" value="1"/>
</dbReference>
<keyword evidence="7 11" id="KW-0862">Zinc</keyword>
<evidence type="ECO:0000313" key="14">
    <source>
        <dbReference type="Proteomes" id="UP000006793"/>
    </source>
</evidence>
<dbReference type="CDD" id="cd06163">
    <property type="entry name" value="S2P-M50_PDZ_RseP-like"/>
    <property type="match status" value="1"/>
</dbReference>
<keyword evidence="6 11" id="KW-0378">Hydrolase</keyword>
<dbReference type="InterPro" id="IPR001478">
    <property type="entry name" value="PDZ"/>
</dbReference>
<dbReference type="RefSeq" id="WP_013908675.1">
    <property type="nucleotide sequence ID" value="NC_015681.1"/>
</dbReference>
<proteinExistence type="inferred from homology"/>
<evidence type="ECO:0000256" key="6">
    <source>
        <dbReference type="ARBA" id="ARBA00022801"/>
    </source>
</evidence>
<dbReference type="AlphaFoldDB" id="F8ADC1"/>
<dbReference type="OrthoDB" id="9782003at2"/>
<comment type="cofactor">
    <cofactor evidence="1 11">
        <name>Zn(2+)</name>
        <dbReference type="ChEBI" id="CHEBI:29105"/>
    </cofactor>
</comment>
<dbReference type="InterPro" id="IPR036034">
    <property type="entry name" value="PDZ_sf"/>
</dbReference>
<evidence type="ECO:0000256" key="8">
    <source>
        <dbReference type="ARBA" id="ARBA00022989"/>
    </source>
</evidence>
<dbReference type="InParanoid" id="F8ADC1"/>
<gene>
    <name evidence="13" type="ordered locus">Thein_2088</name>
</gene>
<keyword evidence="5 11" id="KW-0812">Transmembrane</keyword>
<dbReference type="FunCoup" id="F8ADC1">
    <property type="interactions" value="381"/>
</dbReference>
<keyword evidence="11" id="KW-0479">Metal-binding</keyword>
<feature type="transmembrane region" description="Helical" evidence="11">
    <location>
        <begin position="94"/>
        <end position="116"/>
    </location>
</feature>
<sequence length="356" mass="38965">MHTAIAVIIVLGVLIFFHEFGHFLMARMLGVRVLVFSLGFGPKIFAWVRNGTEYRLSAIPLGGYVKLLGESPADELSPEEIKYSFSHKPLKDRALIVLAGPIANFVLAWIFFVLVFTFQGKPVYIPEVGQVLPNSPAAQAGLKPGDLIVAIDGKPIKTWEELSEIIKIATAKPLKLTIKRGEQEITLVVKPEIREAKNLFGETIRTPMIGIVSAGKAIYQKVAPHKALVEGLLMVVALIKLTLISILKLIERVLPLSTLGGPIFIAQLAGEQAQAGVWALMSFMAILSVNLGVLNLLPIPMLDGGHLFMYAIEAVIRRPIPDKVKELAMRVGLALLLLLMAVVFYNDIMRILGRNG</sequence>
<evidence type="ECO:0000256" key="1">
    <source>
        <dbReference type="ARBA" id="ARBA00001947"/>
    </source>
</evidence>
<evidence type="ECO:0000256" key="11">
    <source>
        <dbReference type="RuleBase" id="RU362031"/>
    </source>
</evidence>
<dbReference type="HOGENOM" id="CLU_025778_1_0_0"/>
<dbReference type="PaxDb" id="667014-Thein_2088"/>
<comment type="subcellular location">
    <subcellularLocation>
        <location evidence="2">Membrane</location>
        <topology evidence="2">Multi-pass membrane protein</topology>
    </subcellularLocation>
</comment>
<dbReference type="InterPro" id="IPR041489">
    <property type="entry name" value="PDZ_6"/>
</dbReference>
<evidence type="ECO:0000256" key="7">
    <source>
        <dbReference type="ARBA" id="ARBA00022833"/>
    </source>
</evidence>
<feature type="transmembrane region" description="Helical" evidence="11">
    <location>
        <begin position="31"/>
        <end position="48"/>
    </location>
</feature>
<dbReference type="eggNOG" id="COG0750">
    <property type="taxonomic scope" value="Bacteria"/>
</dbReference>
<dbReference type="KEGG" id="tid:Thein_2088"/>
<evidence type="ECO:0000256" key="4">
    <source>
        <dbReference type="ARBA" id="ARBA00022670"/>
    </source>
</evidence>
<feature type="domain" description="PDZ" evidence="12">
    <location>
        <begin position="128"/>
        <end position="193"/>
    </location>
</feature>
<feature type="transmembrane region" description="Helical" evidence="11">
    <location>
        <begin position="277"/>
        <end position="299"/>
    </location>
</feature>
<dbReference type="EMBL" id="CP002683">
    <property type="protein sequence ID" value="AEH45936.1"/>
    <property type="molecule type" value="Genomic_DNA"/>
</dbReference>
<dbReference type="Proteomes" id="UP000006793">
    <property type="component" value="Chromosome"/>
</dbReference>
<dbReference type="GO" id="GO:0016020">
    <property type="term" value="C:membrane"/>
    <property type="evidence" value="ECO:0007669"/>
    <property type="project" value="UniProtKB-SubCell"/>
</dbReference>
<protein>
    <recommendedName>
        <fullName evidence="11">Zinc metalloprotease</fullName>
        <ecNumber evidence="11">3.4.24.-</ecNumber>
    </recommendedName>
</protein>
<dbReference type="Pfam" id="PF02163">
    <property type="entry name" value="Peptidase_M50"/>
    <property type="match status" value="1"/>
</dbReference>
<keyword evidence="9 11" id="KW-0482">Metalloprotease</keyword>
<dbReference type="EC" id="3.4.24.-" evidence="11"/>
<dbReference type="PANTHER" id="PTHR42837">
    <property type="entry name" value="REGULATOR OF SIGMA-E PROTEASE RSEP"/>
    <property type="match status" value="1"/>
</dbReference>
<accession>F8ADC1</accession>